<dbReference type="Proteomes" id="UP000292082">
    <property type="component" value="Unassembled WGS sequence"/>
</dbReference>
<reference evidence="1 2" key="1">
    <citation type="submission" date="2019-01" db="EMBL/GenBank/DDBJ databases">
        <title>Draft genome sequences of three monokaryotic isolates of the white-rot basidiomycete fungus Dichomitus squalens.</title>
        <authorList>
            <consortium name="DOE Joint Genome Institute"/>
            <person name="Lopez S.C."/>
            <person name="Andreopoulos B."/>
            <person name="Pangilinan J."/>
            <person name="Lipzen A."/>
            <person name="Riley R."/>
            <person name="Ahrendt S."/>
            <person name="Ng V."/>
            <person name="Barry K."/>
            <person name="Daum C."/>
            <person name="Grigoriev I.V."/>
            <person name="Hilden K.S."/>
            <person name="Makela M.R."/>
            <person name="de Vries R.P."/>
        </authorList>
    </citation>
    <scope>NUCLEOTIDE SEQUENCE [LARGE SCALE GENOMIC DNA]</scope>
    <source>
        <strain evidence="1 2">CBS 464.89</strain>
    </source>
</reference>
<evidence type="ECO:0000313" key="1">
    <source>
        <dbReference type="EMBL" id="TBU52177.1"/>
    </source>
</evidence>
<accession>A0A4Q9PG47</accession>
<keyword evidence="2" id="KW-1185">Reference proteome</keyword>
<protein>
    <submittedName>
        <fullName evidence="1">Uncharacterized protein</fullName>
    </submittedName>
</protein>
<dbReference type="AlphaFoldDB" id="A0A4Q9PG47"/>
<name>A0A4Q9PG47_9APHY</name>
<organism evidence="1 2">
    <name type="scientific">Dichomitus squalens</name>
    <dbReference type="NCBI Taxonomy" id="114155"/>
    <lineage>
        <taxon>Eukaryota</taxon>
        <taxon>Fungi</taxon>
        <taxon>Dikarya</taxon>
        <taxon>Basidiomycota</taxon>
        <taxon>Agaricomycotina</taxon>
        <taxon>Agaricomycetes</taxon>
        <taxon>Polyporales</taxon>
        <taxon>Polyporaceae</taxon>
        <taxon>Dichomitus</taxon>
    </lineage>
</organism>
<dbReference type="EMBL" id="ML145263">
    <property type="protein sequence ID" value="TBU52177.1"/>
    <property type="molecule type" value="Genomic_DNA"/>
</dbReference>
<sequence>MTTESNTSEFRIALAHQTGLARQRQADVFLWSSSNLLGCYNSSTIGRIPVGTLLRWIKQSVPPLCPPYSTHQFAMAAVNLTPFDHTSMMVALRCRPILPPIGDPLHDEDPVGPGDYILFVKGEEDIFEVQFVDELHDCFRTLKDLAPFSKMSLKFEDKHHSEISSDLKKIGDGTGGLDTTPCTRIGWIYPPRLAIWHAAPRADKSKWTEESFTTPKNLIMMRDDVYSAFYKNAFGIDIDAQDKIYLFDSSSPLQTSLPRSPAVHVQDEETRWFLRQHFQHCLFVGIFGGDVEDDMDIKSNARDMLAEVRWRRGTQKFPSGDRWDSPLGKALKESITCRGSVTGQ</sequence>
<evidence type="ECO:0000313" key="2">
    <source>
        <dbReference type="Proteomes" id="UP000292082"/>
    </source>
</evidence>
<proteinExistence type="predicted"/>
<gene>
    <name evidence="1" type="ORF">BD310DRAFT_257764</name>
</gene>